<name>A0A5A7QIQ1_STRAF</name>
<feature type="compositionally biased region" description="Polar residues" evidence="1">
    <location>
        <begin position="38"/>
        <end position="69"/>
    </location>
</feature>
<feature type="compositionally biased region" description="Basic and acidic residues" evidence="1">
    <location>
        <begin position="74"/>
        <end position="86"/>
    </location>
</feature>
<proteinExistence type="predicted"/>
<dbReference type="EMBL" id="BKCP01006737">
    <property type="protein sequence ID" value="GER43781.1"/>
    <property type="molecule type" value="Genomic_DNA"/>
</dbReference>
<comment type="caution">
    <text evidence="2">The sequence shown here is derived from an EMBL/GenBank/DDBJ whole genome shotgun (WGS) entry which is preliminary data.</text>
</comment>
<sequence length="135" mass="15036">MQIILTEFVEVPVLAASETHIPSNSSIKGKDQEIIGEGSQNKCEGSSVTHDVATPSNRGTWKRTQSASRRLNKKDKEQKAEKGGNVRAWDDGLGLGDILGVRRDQWGFLIDRQREWEIIGCWLGTGMISLAMKKR</sequence>
<evidence type="ECO:0000313" key="3">
    <source>
        <dbReference type="Proteomes" id="UP000325081"/>
    </source>
</evidence>
<evidence type="ECO:0000256" key="1">
    <source>
        <dbReference type="SAM" id="MobiDB-lite"/>
    </source>
</evidence>
<accession>A0A5A7QIQ1</accession>
<reference evidence="3" key="1">
    <citation type="journal article" date="2019" name="Curr. Biol.">
        <title>Genome Sequence of Striga asiatica Provides Insight into the Evolution of Plant Parasitism.</title>
        <authorList>
            <person name="Yoshida S."/>
            <person name="Kim S."/>
            <person name="Wafula E.K."/>
            <person name="Tanskanen J."/>
            <person name="Kim Y.M."/>
            <person name="Honaas L."/>
            <person name="Yang Z."/>
            <person name="Spallek T."/>
            <person name="Conn C.E."/>
            <person name="Ichihashi Y."/>
            <person name="Cheong K."/>
            <person name="Cui S."/>
            <person name="Der J.P."/>
            <person name="Gundlach H."/>
            <person name="Jiao Y."/>
            <person name="Hori C."/>
            <person name="Ishida J.K."/>
            <person name="Kasahara H."/>
            <person name="Kiba T."/>
            <person name="Kim M.S."/>
            <person name="Koo N."/>
            <person name="Laohavisit A."/>
            <person name="Lee Y.H."/>
            <person name="Lumba S."/>
            <person name="McCourt P."/>
            <person name="Mortimer J.C."/>
            <person name="Mutuku J.M."/>
            <person name="Nomura T."/>
            <person name="Sasaki-Sekimoto Y."/>
            <person name="Seto Y."/>
            <person name="Wang Y."/>
            <person name="Wakatake T."/>
            <person name="Sakakibara H."/>
            <person name="Demura T."/>
            <person name="Yamaguchi S."/>
            <person name="Yoneyama K."/>
            <person name="Manabe R.I."/>
            <person name="Nelson D.C."/>
            <person name="Schulman A.H."/>
            <person name="Timko M.P."/>
            <person name="dePamphilis C.W."/>
            <person name="Choi D."/>
            <person name="Shirasu K."/>
        </authorList>
    </citation>
    <scope>NUCLEOTIDE SEQUENCE [LARGE SCALE GENOMIC DNA]</scope>
    <source>
        <strain evidence="3">cv. UVA1</strain>
    </source>
</reference>
<keyword evidence="3" id="KW-1185">Reference proteome</keyword>
<protein>
    <submittedName>
        <fullName evidence="2">Glutathione S-transferase family protein</fullName>
    </submittedName>
</protein>
<dbReference type="AlphaFoldDB" id="A0A5A7QIQ1"/>
<keyword evidence="2" id="KW-0808">Transferase</keyword>
<feature type="region of interest" description="Disordered" evidence="1">
    <location>
        <begin position="23"/>
        <end position="86"/>
    </location>
</feature>
<dbReference type="Proteomes" id="UP000325081">
    <property type="component" value="Unassembled WGS sequence"/>
</dbReference>
<gene>
    <name evidence="2" type="ORF">STAS_20649</name>
</gene>
<organism evidence="2 3">
    <name type="scientific">Striga asiatica</name>
    <name type="common">Asiatic witchweed</name>
    <name type="synonym">Buchnera asiatica</name>
    <dbReference type="NCBI Taxonomy" id="4170"/>
    <lineage>
        <taxon>Eukaryota</taxon>
        <taxon>Viridiplantae</taxon>
        <taxon>Streptophyta</taxon>
        <taxon>Embryophyta</taxon>
        <taxon>Tracheophyta</taxon>
        <taxon>Spermatophyta</taxon>
        <taxon>Magnoliopsida</taxon>
        <taxon>eudicotyledons</taxon>
        <taxon>Gunneridae</taxon>
        <taxon>Pentapetalae</taxon>
        <taxon>asterids</taxon>
        <taxon>lamiids</taxon>
        <taxon>Lamiales</taxon>
        <taxon>Orobanchaceae</taxon>
        <taxon>Buchnereae</taxon>
        <taxon>Striga</taxon>
    </lineage>
</organism>
<evidence type="ECO:0000313" key="2">
    <source>
        <dbReference type="EMBL" id="GER43781.1"/>
    </source>
</evidence>
<dbReference type="GO" id="GO:0016740">
    <property type="term" value="F:transferase activity"/>
    <property type="evidence" value="ECO:0007669"/>
    <property type="project" value="UniProtKB-KW"/>
</dbReference>